<evidence type="ECO:0000313" key="2">
    <source>
        <dbReference type="Proteomes" id="UP000054099"/>
    </source>
</evidence>
<name>A0A0V8JBW2_9BACL</name>
<evidence type="ECO:0008006" key="3">
    <source>
        <dbReference type="Google" id="ProtNLM"/>
    </source>
</evidence>
<keyword evidence="2" id="KW-1185">Reference proteome</keyword>
<dbReference type="AlphaFoldDB" id="A0A0V8JBW2"/>
<dbReference type="SUPFAM" id="SSF51905">
    <property type="entry name" value="FAD/NAD(P)-binding domain"/>
    <property type="match status" value="1"/>
</dbReference>
<comment type="caution">
    <text evidence="1">The sequence shown here is derived from an EMBL/GenBank/DDBJ whole genome shotgun (WGS) entry which is preliminary data.</text>
</comment>
<proteinExistence type="predicted"/>
<evidence type="ECO:0000313" key="1">
    <source>
        <dbReference type="EMBL" id="KSU84469.1"/>
    </source>
</evidence>
<dbReference type="InterPro" id="IPR036188">
    <property type="entry name" value="FAD/NAD-bd_sf"/>
</dbReference>
<dbReference type="Gene3D" id="3.50.50.60">
    <property type="entry name" value="FAD/NAD(P)-binding domain"/>
    <property type="match status" value="1"/>
</dbReference>
<gene>
    <name evidence="1" type="ORF">AS030_02650</name>
</gene>
<sequence length="117" mass="12852">MAKAGIHTVIIEKGKDVGGRAQTVKKKGAYLNLGAHALYKGGEAEAILHELRIKPYGGMPGTKESGIWKQSILPLPHHLSSLFFHKALFLDRHNGIWQSDDETYQINTGSGRHNKPA</sequence>
<organism evidence="1 2">
    <name type="scientific">Fictibacillus enclensis</name>
    <dbReference type="NCBI Taxonomy" id="1017270"/>
    <lineage>
        <taxon>Bacteria</taxon>
        <taxon>Bacillati</taxon>
        <taxon>Bacillota</taxon>
        <taxon>Bacilli</taxon>
        <taxon>Bacillales</taxon>
        <taxon>Fictibacillaceae</taxon>
        <taxon>Fictibacillus</taxon>
    </lineage>
</organism>
<dbReference type="Pfam" id="PF13450">
    <property type="entry name" value="NAD_binding_8"/>
    <property type="match status" value="1"/>
</dbReference>
<reference evidence="1 2" key="1">
    <citation type="journal article" date="2014" name="Antonie Van Leeuwenhoek">
        <title>Fictibacillus enclensis sp. nov., isolated from marine sediment.</title>
        <authorList>
            <person name="Dastager S.G."/>
            <person name="Mawlankar R."/>
            <person name="Srinivasan K."/>
            <person name="Tang S.K."/>
            <person name="Lee J.C."/>
            <person name="Ramana V.V."/>
            <person name="Shouche Y.S."/>
        </authorList>
    </citation>
    <scope>NUCLEOTIDE SEQUENCE [LARGE SCALE GENOMIC DNA]</scope>
    <source>
        <strain evidence="1 2">NIO-1003</strain>
    </source>
</reference>
<dbReference type="EMBL" id="LNQN01000001">
    <property type="protein sequence ID" value="KSU84469.1"/>
    <property type="molecule type" value="Genomic_DNA"/>
</dbReference>
<dbReference type="OrthoDB" id="269318at2"/>
<dbReference type="RefSeq" id="WP_061968078.1">
    <property type="nucleotide sequence ID" value="NZ_FMAV01000001.1"/>
</dbReference>
<dbReference type="Proteomes" id="UP000054099">
    <property type="component" value="Unassembled WGS sequence"/>
</dbReference>
<protein>
    <recommendedName>
        <fullName evidence="3">Amine oxidase domain-containing protein</fullName>
    </recommendedName>
</protein>
<accession>A0A0V8JBW2</accession>